<reference evidence="2 3" key="1">
    <citation type="submission" date="2019-02" db="EMBL/GenBank/DDBJ databases">
        <title>Sequencing the genomes of 1000 actinobacteria strains.</title>
        <authorList>
            <person name="Klenk H.-P."/>
        </authorList>
    </citation>
    <scope>NUCLEOTIDE SEQUENCE [LARGE SCALE GENOMIC DNA]</scope>
    <source>
        <strain evidence="2 3">DSM 45162</strain>
    </source>
</reference>
<feature type="compositionally biased region" description="Basic and acidic residues" evidence="1">
    <location>
        <begin position="236"/>
        <end position="249"/>
    </location>
</feature>
<sequence>MPNHSLAVDTEQLELLAGPYDHAAQRFHALGCQVERIKSRYANAWGNDDLGQQFGPAFVSGLEGLQRRVDILSRTLSYYGDGLRANGRTFREADDDARRITTLLNSALAADGGADAPPGAEVRLARNAVHVTPPDAALTRANGHVIHNELVELGPLKPREHGTVPAMLAAHIAVPGMPAEHGTVPATLAAHIAVPGMPAEHATVPGMPADSIAAWSPEENLTPGQPRGETIGVAKQRVEWKPDESQDEG</sequence>
<proteinExistence type="predicted"/>
<evidence type="ECO:0000313" key="2">
    <source>
        <dbReference type="EMBL" id="RZU53491.1"/>
    </source>
</evidence>
<dbReference type="OrthoDB" id="3284120at2"/>
<accession>A0A4Q7ZRQ3</accession>
<comment type="caution">
    <text evidence="2">The sequence shown here is derived from an EMBL/GenBank/DDBJ whole genome shotgun (WGS) entry which is preliminary data.</text>
</comment>
<protein>
    <submittedName>
        <fullName evidence="2">Uncharacterized protein YukE</fullName>
    </submittedName>
</protein>
<dbReference type="RefSeq" id="WP_130511975.1">
    <property type="nucleotide sequence ID" value="NZ_SHKY01000001.1"/>
</dbReference>
<name>A0A4Q7ZRQ3_9ACTN</name>
<feature type="region of interest" description="Disordered" evidence="1">
    <location>
        <begin position="216"/>
        <end position="249"/>
    </location>
</feature>
<organism evidence="2 3">
    <name type="scientific">Krasilnikovia cinnamomea</name>
    <dbReference type="NCBI Taxonomy" id="349313"/>
    <lineage>
        <taxon>Bacteria</taxon>
        <taxon>Bacillati</taxon>
        <taxon>Actinomycetota</taxon>
        <taxon>Actinomycetes</taxon>
        <taxon>Micromonosporales</taxon>
        <taxon>Micromonosporaceae</taxon>
        <taxon>Krasilnikovia</taxon>
    </lineage>
</organism>
<keyword evidence="3" id="KW-1185">Reference proteome</keyword>
<dbReference type="AlphaFoldDB" id="A0A4Q7ZRQ3"/>
<gene>
    <name evidence="2" type="ORF">EV385_5420</name>
</gene>
<dbReference type="Proteomes" id="UP000292564">
    <property type="component" value="Unassembled WGS sequence"/>
</dbReference>
<dbReference type="EMBL" id="SHKY01000001">
    <property type="protein sequence ID" value="RZU53491.1"/>
    <property type="molecule type" value="Genomic_DNA"/>
</dbReference>
<evidence type="ECO:0000256" key="1">
    <source>
        <dbReference type="SAM" id="MobiDB-lite"/>
    </source>
</evidence>
<evidence type="ECO:0000313" key="3">
    <source>
        <dbReference type="Proteomes" id="UP000292564"/>
    </source>
</evidence>